<proteinExistence type="predicted"/>
<evidence type="ECO:0000313" key="1">
    <source>
        <dbReference type="EMBL" id="RHJ87078.1"/>
    </source>
</evidence>
<protein>
    <submittedName>
        <fullName evidence="1">Uncharacterized protein</fullName>
    </submittedName>
</protein>
<dbReference type="EMBL" id="QRMS01000003">
    <property type="protein sequence ID" value="RHJ87078.1"/>
    <property type="molecule type" value="Genomic_DNA"/>
</dbReference>
<organism evidence="1 2">
    <name type="scientific">Emergencia timonensis</name>
    <dbReference type="NCBI Taxonomy" id="1776384"/>
    <lineage>
        <taxon>Bacteria</taxon>
        <taxon>Bacillati</taxon>
        <taxon>Bacillota</taxon>
        <taxon>Clostridia</taxon>
        <taxon>Peptostreptococcales</taxon>
        <taxon>Anaerovoracaceae</taxon>
        <taxon>Emergencia</taxon>
    </lineage>
</organism>
<dbReference type="Proteomes" id="UP000284841">
    <property type="component" value="Unassembled WGS sequence"/>
</dbReference>
<evidence type="ECO:0000313" key="2">
    <source>
        <dbReference type="Proteomes" id="UP000284841"/>
    </source>
</evidence>
<reference evidence="1 2" key="1">
    <citation type="submission" date="2018-08" db="EMBL/GenBank/DDBJ databases">
        <title>A genome reference for cultivated species of the human gut microbiota.</title>
        <authorList>
            <person name="Zou Y."/>
            <person name="Xue W."/>
            <person name="Luo G."/>
        </authorList>
    </citation>
    <scope>NUCLEOTIDE SEQUENCE [LARGE SCALE GENOMIC DNA]</scope>
    <source>
        <strain evidence="1 2">AM07-24</strain>
    </source>
</reference>
<gene>
    <name evidence="1" type="ORF">DW099_10245</name>
</gene>
<keyword evidence="2" id="KW-1185">Reference proteome</keyword>
<accession>A0A415E0F4</accession>
<name>A0A415E0F4_9FIRM</name>
<dbReference type="AlphaFoldDB" id="A0A415E0F4"/>
<sequence>MIIQIDRNNRKGVFMKADLIVRIRNNIQFGEPCTFDEALFWKCFGAIKGRVRTVSEHWKEDGYVDIKVDLNPQIHFTIIEDLLANTEKIKKSGVELHLYVVKHYELKDYDDAVAAELCFRKGCEYYEDFIHEEYNGIYYDEIYEEGELLRSLIIPTEKLFIRPTKVLTQKYAGVVSDDIASFITPALKEHLVQYGIGEKFFRPAYTKRDKETPYAYKIYGGDNILPKGALIGPGYIRKELDTGLILKDVLPGGELDEYFGRQVILNSFGYPFEEELISPKAYEMMQEANETFEYYGDRKRCVVSKKLFQLIAEKCPDIIDGSSPIYLMEE</sequence>
<comment type="caution">
    <text evidence="1">The sequence shown here is derived from an EMBL/GenBank/DDBJ whole genome shotgun (WGS) entry which is preliminary data.</text>
</comment>